<keyword evidence="1" id="KW-0472">Membrane</keyword>
<feature type="transmembrane region" description="Helical" evidence="1">
    <location>
        <begin position="20"/>
        <end position="40"/>
    </location>
</feature>
<sequence>MLYLYVILDIMGNEINDVLILFTKYFIRIPLVYFLFAFIFKKWKYPVFIVYCWITFVVLISVNYFFYFFKRLFFLLKFCF</sequence>
<comment type="caution">
    <text evidence="2">The sequence shown here is derived from an EMBL/GenBank/DDBJ whole genome shotgun (WGS) entry which is preliminary data.</text>
</comment>
<keyword evidence="1" id="KW-1133">Transmembrane helix</keyword>
<organism evidence="2 3">
    <name type="scientific">Psychroflexus gondwanensis ACAM 44</name>
    <dbReference type="NCBI Taxonomy" id="1189619"/>
    <lineage>
        <taxon>Bacteria</taxon>
        <taxon>Pseudomonadati</taxon>
        <taxon>Bacteroidota</taxon>
        <taxon>Flavobacteriia</taxon>
        <taxon>Flavobacteriales</taxon>
        <taxon>Flavobacteriaceae</taxon>
        <taxon>Psychroflexus</taxon>
    </lineage>
</organism>
<dbReference type="Proteomes" id="UP000012317">
    <property type="component" value="Unassembled WGS sequence"/>
</dbReference>
<evidence type="ECO:0000313" key="2">
    <source>
        <dbReference type="EMBL" id="EMY82636.1"/>
    </source>
</evidence>
<feature type="transmembrane region" description="Helical" evidence="1">
    <location>
        <begin position="47"/>
        <end position="67"/>
    </location>
</feature>
<accession>N1WQS3</accession>
<evidence type="ECO:0000256" key="1">
    <source>
        <dbReference type="SAM" id="Phobius"/>
    </source>
</evidence>
<proteinExistence type="predicted"/>
<reference evidence="2 3" key="1">
    <citation type="journal article" date="2014" name="Genome Biol. Evol.">
        <title>Extensive gene acquisition in the extremely psychrophilic bacterial species Psychroflexus torquis and the link to sea-ice ecosystem specialism.</title>
        <authorList>
            <person name="Feng S."/>
            <person name="Powell S.M."/>
            <person name="Wilson R."/>
            <person name="Bowman J.P."/>
        </authorList>
    </citation>
    <scope>NUCLEOTIDE SEQUENCE [LARGE SCALE GENOMIC DNA]</scope>
    <source>
        <strain evidence="2 3">ACAM 44</strain>
    </source>
</reference>
<gene>
    <name evidence="2" type="ORF">pgond44_00890</name>
</gene>
<keyword evidence="3" id="KW-1185">Reference proteome</keyword>
<dbReference type="AlphaFoldDB" id="N1WQS3"/>
<protein>
    <submittedName>
        <fullName evidence="2">Uncharacterized protein</fullName>
    </submittedName>
</protein>
<evidence type="ECO:0000313" key="3">
    <source>
        <dbReference type="Proteomes" id="UP000012317"/>
    </source>
</evidence>
<name>N1WQS3_9FLAO</name>
<dbReference type="STRING" id="1189619.pgond44_00890"/>
<dbReference type="EMBL" id="APLF01000001">
    <property type="protein sequence ID" value="EMY82636.1"/>
    <property type="molecule type" value="Genomic_DNA"/>
</dbReference>
<keyword evidence="1" id="KW-0812">Transmembrane</keyword>